<keyword evidence="2" id="KW-0804">Transcription</keyword>
<dbReference type="InterPro" id="IPR003018">
    <property type="entry name" value="GAF"/>
</dbReference>
<feature type="domain" description="ANTAR" evidence="4">
    <location>
        <begin position="266"/>
        <end position="327"/>
    </location>
</feature>
<evidence type="ECO:0000256" key="1">
    <source>
        <dbReference type="ARBA" id="ARBA00023015"/>
    </source>
</evidence>
<dbReference type="InterPro" id="IPR036388">
    <property type="entry name" value="WH-like_DNA-bd_sf"/>
</dbReference>
<dbReference type="Pfam" id="PF03861">
    <property type="entry name" value="ANTAR"/>
    <property type="match status" value="1"/>
</dbReference>
<dbReference type="Proteomes" id="UP001500724">
    <property type="component" value="Unassembled WGS sequence"/>
</dbReference>
<dbReference type="PROSITE" id="PS50921">
    <property type="entry name" value="ANTAR"/>
    <property type="match status" value="1"/>
</dbReference>
<dbReference type="InterPro" id="IPR005561">
    <property type="entry name" value="ANTAR"/>
</dbReference>
<dbReference type="Gene3D" id="3.30.450.40">
    <property type="match status" value="1"/>
</dbReference>
<evidence type="ECO:0000259" key="4">
    <source>
        <dbReference type="PROSITE" id="PS50921"/>
    </source>
</evidence>
<dbReference type="RefSeq" id="WP_425580525.1">
    <property type="nucleotide sequence ID" value="NZ_BAAAGU010000048.1"/>
</dbReference>
<dbReference type="InterPro" id="IPR029016">
    <property type="entry name" value="GAF-like_dom_sf"/>
</dbReference>
<comment type="caution">
    <text evidence="5">The sequence shown here is derived from an EMBL/GenBank/DDBJ whole genome shotgun (WGS) entry which is preliminary data.</text>
</comment>
<sequence>MTVPADTIELIRYGLDQFAGIRPTLVSLYAEVHADQLADPFFSVERFEQRLEGYASRPGFGGAREGSRGTFRLCVREAVALRSGDGPGGGPGPGRARDPGGPGYQQAAEAIAEGVRGVPPGEVPGRLCAVTVELLPVDGASVSLRSDGMPVQLCASSPHAAHLAQLQATLGDGPCRRALEAEAPVLVADLAVPPYTDRWPVFVQQALAAGVRAVHVLPLGSEAVCVGTLDLYRATPGGLGEEQVCIALLVAGVMTVALMALPHGEEYDLGGGEPWLSGLAAEHDTIYQAVGMIMAQLGVGADEALARLRGDAFACSRTALDVARDVVAHRRRFDAS</sequence>
<dbReference type="EMBL" id="BAAAGU010000048">
    <property type="protein sequence ID" value="GAA0659675.1"/>
    <property type="molecule type" value="Genomic_DNA"/>
</dbReference>
<evidence type="ECO:0000256" key="2">
    <source>
        <dbReference type="ARBA" id="ARBA00023163"/>
    </source>
</evidence>
<dbReference type="Gene3D" id="1.10.10.10">
    <property type="entry name" value="Winged helix-like DNA-binding domain superfamily/Winged helix DNA-binding domain"/>
    <property type="match status" value="1"/>
</dbReference>
<reference evidence="5 6" key="1">
    <citation type="journal article" date="2019" name="Int. J. Syst. Evol. Microbiol.">
        <title>The Global Catalogue of Microorganisms (GCM) 10K type strain sequencing project: providing services to taxonomists for standard genome sequencing and annotation.</title>
        <authorList>
            <consortium name="The Broad Institute Genomics Platform"/>
            <consortium name="The Broad Institute Genome Sequencing Center for Infectious Disease"/>
            <person name="Wu L."/>
            <person name="Ma J."/>
        </authorList>
    </citation>
    <scope>NUCLEOTIDE SEQUENCE [LARGE SCALE GENOMIC DNA]</scope>
    <source>
        <strain evidence="5 6">JCM 10367</strain>
    </source>
</reference>
<dbReference type="SUPFAM" id="SSF55781">
    <property type="entry name" value="GAF domain-like"/>
    <property type="match status" value="1"/>
</dbReference>
<gene>
    <name evidence="5" type="ORF">GCM10009535_43770</name>
</gene>
<feature type="region of interest" description="Disordered" evidence="3">
    <location>
        <begin position="82"/>
        <end position="105"/>
    </location>
</feature>
<accession>A0ABN1HMR9</accession>
<organism evidence="5 6">
    <name type="scientific">Streptomyces thermocarboxydovorans</name>
    <dbReference type="NCBI Taxonomy" id="59298"/>
    <lineage>
        <taxon>Bacteria</taxon>
        <taxon>Bacillati</taxon>
        <taxon>Actinomycetota</taxon>
        <taxon>Actinomycetes</taxon>
        <taxon>Kitasatosporales</taxon>
        <taxon>Streptomycetaceae</taxon>
        <taxon>Streptomyces</taxon>
    </lineage>
</organism>
<proteinExistence type="predicted"/>
<protein>
    <recommendedName>
        <fullName evidence="4">ANTAR domain-containing protein</fullName>
    </recommendedName>
</protein>
<name>A0ABN1HMR9_9ACTN</name>
<keyword evidence="1" id="KW-0805">Transcription regulation</keyword>
<evidence type="ECO:0000313" key="6">
    <source>
        <dbReference type="Proteomes" id="UP001500724"/>
    </source>
</evidence>
<dbReference type="Pfam" id="PF13185">
    <property type="entry name" value="GAF_2"/>
    <property type="match status" value="1"/>
</dbReference>
<dbReference type="SMART" id="SM01012">
    <property type="entry name" value="ANTAR"/>
    <property type="match status" value="1"/>
</dbReference>
<evidence type="ECO:0000256" key="3">
    <source>
        <dbReference type="SAM" id="MobiDB-lite"/>
    </source>
</evidence>
<keyword evidence="6" id="KW-1185">Reference proteome</keyword>
<evidence type="ECO:0000313" key="5">
    <source>
        <dbReference type="EMBL" id="GAA0659675.1"/>
    </source>
</evidence>